<gene>
    <name evidence="3" type="ORF">ALTATR162_LOCUS8461</name>
</gene>
<dbReference type="AlphaFoldDB" id="A0A8J2I5T6"/>
<dbReference type="OrthoDB" id="3693598at2759"/>
<sequence length="900" mass="100665">MHKGAKYEMSLDYRLREASFYKDQLDKALHAITHENSAALRDAVEDCGLLDTSLDDLDSSDSPWEVSSDSETELPPEQGHSPYIPKRPHTEAPTLSLGVATTEALPLDSTKFVVECLWKLPIRRPAPVDRMRKKVSADTSGYVPFDIMYVKDKYPNVHEIVALRLAKMISRRRQLIMYRKDHTKALQYEETPSSDTFQLSYRHQPRTDGGDGFSEITSSFKTPSQTTGITKATTLKPSALVSAMKPVVGLYTPSISTSGSSTASEQAGKDIAIRIPNRPTGKDGKALEHFICPYCSTAQIIIDERQWKKHVLSDLQPYICTYPECQLNEYLFETVDDWFNHESRTHRVEWFCNTESHESFCEMSDFLDHMHTIHSEPLSETQLQNLHHGFQRPSRAASGTCTLCGKYANKLKSHLSRHLQQISLFAIPQTDYMAHWEEADTSSNAARQSAPESSGSHSTNKHSESSSDASSLNFSEENHNTGNERSPQDGERHEDMAPDMSEHGEENVDTSWDQIAPKFKEARTAMRKAREAEALAEPPLPLAKKVLAGRDSLELLRERMILYEAERPERPQQTEVIVPQSPKSVTFTSEKQQRHGSSTSLVGQLHEETEPSLQKASDGWSSFDGKQESATVSPPSATNVEFENRFSPWNLSNTSGLLSGTIDTPGRTSELAEDPRVIVSDAGDQQLLRHVRRPTATFNIGHDPEDSEEAAAERLYTTGRPYTSSLTIPTENKVWADKYSRDVVSDAGHQQQLVQDPRSVVSDAGEQRQLQYSTTGVNTREEAGRRPYTSLLGPPAEFTTLGTPTYSKADHIDEDIQEARSFPLGRSPVAVSVDCSPSDFRRRARRNTESNTGEQQQQQLQSPTPEIDTGEEAPKKDSEAKFEADSEEEAAHRPIISTCH</sequence>
<feature type="compositionally biased region" description="Low complexity" evidence="1">
    <location>
        <begin position="255"/>
        <end position="264"/>
    </location>
</feature>
<feature type="compositionally biased region" description="Basic and acidic residues" evidence="1">
    <location>
        <begin position="486"/>
        <end position="506"/>
    </location>
</feature>
<comment type="caution">
    <text evidence="3">The sequence shown here is derived from an EMBL/GenBank/DDBJ whole genome shotgun (WGS) entry which is preliminary data.</text>
</comment>
<name>A0A8J2I5T6_9PLEO</name>
<organism evidence="3 4">
    <name type="scientific">Alternaria atra</name>
    <dbReference type="NCBI Taxonomy" id="119953"/>
    <lineage>
        <taxon>Eukaryota</taxon>
        <taxon>Fungi</taxon>
        <taxon>Dikarya</taxon>
        <taxon>Ascomycota</taxon>
        <taxon>Pezizomycotina</taxon>
        <taxon>Dothideomycetes</taxon>
        <taxon>Pleosporomycetidae</taxon>
        <taxon>Pleosporales</taxon>
        <taxon>Pleosporineae</taxon>
        <taxon>Pleosporaceae</taxon>
        <taxon>Alternaria</taxon>
        <taxon>Alternaria sect. Ulocladioides</taxon>
    </lineage>
</organism>
<feature type="compositionally biased region" description="Polar residues" evidence="1">
    <location>
        <begin position="573"/>
        <end position="602"/>
    </location>
</feature>
<feature type="compositionally biased region" description="Basic and acidic residues" evidence="1">
    <location>
        <begin position="872"/>
        <end position="892"/>
    </location>
</feature>
<feature type="region of interest" description="Disordered" evidence="1">
    <location>
        <begin position="440"/>
        <end position="510"/>
    </location>
</feature>
<feature type="region of interest" description="Disordered" evidence="1">
    <location>
        <begin position="570"/>
        <end position="639"/>
    </location>
</feature>
<dbReference type="InterPro" id="IPR058925">
    <property type="entry name" value="zf-C2H2_AcuF"/>
</dbReference>
<proteinExistence type="predicted"/>
<feature type="compositionally biased region" description="Polar residues" evidence="1">
    <location>
        <begin position="441"/>
        <end position="452"/>
    </location>
</feature>
<feature type="compositionally biased region" description="Polar residues" evidence="1">
    <location>
        <begin position="468"/>
        <end position="485"/>
    </location>
</feature>
<reference evidence="3" key="1">
    <citation type="submission" date="2021-05" db="EMBL/GenBank/DDBJ databases">
        <authorList>
            <person name="Stam R."/>
        </authorList>
    </citation>
    <scope>NUCLEOTIDE SEQUENCE</scope>
    <source>
        <strain evidence="3">CS162</strain>
    </source>
</reference>
<evidence type="ECO:0000256" key="1">
    <source>
        <dbReference type="SAM" id="MobiDB-lite"/>
    </source>
</evidence>
<feature type="region of interest" description="Disordered" evidence="1">
    <location>
        <begin position="54"/>
        <end position="90"/>
    </location>
</feature>
<feature type="region of interest" description="Disordered" evidence="1">
    <location>
        <begin position="255"/>
        <end position="278"/>
    </location>
</feature>
<evidence type="ECO:0000259" key="2">
    <source>
        <dbReference type="Pfam" id="PF26082"/>
    </source>
</evidence>
<keyword evidence="4" id="KW-1185">Reference proteome</keyword>
<protein>
    <recommendedName>
        <fullName evidence="2">Oxidoreductase acuF-like C2H2 type zinc-finger domain-containing protein</fullName>
    </recommendedName>
</protein>
<dbReference type="Pfam" id="PF26082">
    <property type="entry name" value="zf-C2H2_AcuF"/>
    <property type="match status" value="1"/>
</dbReference>
<dbReference type="Proteomes" id="UP000676310">
    <property type="component" value="Unassembled WGS sequence"/>
</dbReference>
<feature type="compositionally biased region" description="Polar residues" evidence="1">
    <location>
        <begin position="768"/>
        <end position="778"/>
    </location>
</feature>
<dbReference type="PANTHER" id="PTHR35391">
    <property type="entry name" value="C2H2-TYPE DOMAIN-CONTAINING PROTEIN-RELATED"/>
    <property type="match status" value="1"/>
</dbReference>
<dbReference type="EMBL" id="CAJRGZ010000023">
    <property type="protein sequence ID" value="CAG5177954.1"/>
    <property type="molecule type" value="Genomic_DNA"/>
</dbReference>
<accession>A0A8J2I5T6</accession>
<feature type="region of interest" description="Disordered" evidence="1">
    <location>
        <begin position="765"/>
        <end position="807"/>
    </location>
</feature>
<feature type="compositionally biased region" description="Polar residues" evidence="1">
    <location>
        <begin position="628"/>
        <end position="639"/>
    </location>
</feature>
<evidence type="ECO:0000313" key="4">
    <source>
        <dbReference type="Proteomes" id="UP000676310"/>
    </source>
</evidence>
<dbReference type="GeneID" id="67020574"/>
<dbReference type="RefSeq" id="XP_043172026.1">
    <property type="nucleotide sequence ID" value="XM_043316091.1"/>
</dbReference>
<feature type="region of interest" description="Disordered" evidence="1">
    <location>
        <begin position="828"/>
        <end position="900"/>
    </location>
</feature>
<dbReference type="PANTHER" id="PTHR35391:SF7">
    <property type="entry name" value="C2H2-TYPE DOMAIN-CONTAINING PROTEIN"/>
    <property type="match status" value="1"/>
</dbReference>
<feature type="domain" description="Oxidoreductase acuF-like C2H2 type zinc-finger" evidence="2">
    <location>
        <begin position="288"/>
        <end position="315"/>
    </location>
</feature>
<evidence type="ECO:0000313" key="3">
    <source>
        <dbReference type="EMBL" id="CAG5177954.1"/>
    </source>
</evidence>